<dbReference type="PROSITE" id="PS51285">
    <property type="entry name" value="AGC_KINASE_CTER"/>
    <property type="match status" value="1"/>
</dbReference>
<evidence type="ECO:0000256" key="4">
    <source>
        <dbReference type="ARBA" id="ARBA00022553"/>
    </source>
</evidence>
<dbReference type="GO" id="GO:0008270">
    <property type="term" value="F:zinc ion binding"/>
    <property type="evidence" value="ECO:0007669"/>
    <property type="project" value="UniProtKB-KW"/>
</dbReference>
<evidence type="ECO:0000256" key="8">
    <source>
        <dbReference type="ARBA" id="ARBA00022771"/>
    </source>
</evidence>
<dbReference type="InterPro" id="IPR011009">
    <property type="entry name" value="Kinase-like_dom_sf"/>
</dbReference>
<evidence type="ECO:0000256" key="7">
    <source>
        <dbReference type="ARBA" id="ARBA00022741"/>
    </source>
</evidence>
<evidence type="ECO:0000256" key="1">
    <source>
        <dbReference type="ARBA" id="ARBA00009903"/>
    </source>
</evidence>
<dbReference type="FunFam" id="1.10.510.10:FF:000340">
    <property type="entry name" value="Serine threonine protein kinase"/>
    <property type="match status" value="1"/>
</dbReference>
<evidence type="ECO:0000256" key="9">
    <source>
        <dbReference type="ARBA" id="ARBA00022777"/>
    </source>
</evidence>
<keyword evidence="10" id="KW-0862">Zinc</keyword>
<dbReference type="PANTHER" id="PTHR24356">
    <property type="entry name" value="SERINE/THREONINE-PROTEIN KINASE"/>
    <property type="match status" value="1"/>
</dbReference>
<dbReference type="GO" id="GO:0035556">
    <property type="term" value="P:intracellular signal transduction"/>
    <property type="evidence" value="ECO:0000318"/>
    <property type="project" value="GO_Central"/>
</dbReference>
<evidence type="ECO:0000256" key="10">
    <source>
        <dbReference type="ARBA" id="ARBA00022833"/>
    </source>
</evidence>
<keyword evidence="11" id="KW-0067">ATP-binding</keyword>
<feature type="domain" description="AGC-kinase C-terminal" evidence="16">
    <location>
        <begin position="932"/>
        <end position="1034"/>
    </location>
</feature>
<gene>
    <name evidence="17" type="ORF">ZOSMA_76G00770</name>
</gene>
<dbReference type="AlphaFoldDB" id="A0A0K9NP40"/>
<keyword evidence="7" id="KW-0547">Nucleotide-binding</keyword>
<evidence type="ECO:0000259" key="16">
    <source>
        <dbReference type="PROSITE" id="PS51285"/>
    </source>
</evidence>
<comment type="caution">
    <text evidence="17">The sequence shown here is derived from an EMBL/GenBank/DDBJ whole genome shotgun (WGS) entry which is preliminary data.</text>
</comment>
<dbReference type="PANTHER" id="PTHR24356:SF395">
    <property type="entry name" value="SERINE_THREONINE PROTEIN KINASE IRE-RELATED"/>
    <property type="match status" value="1"/>
</dbReference>
<keyword evidence="3" id="KW-0723">Serine/threonine-protein kinase</keyword>
<dbReference type="InterPro" id="IPR058783">
    <property type="entry name" value="IREH1/IRE-like_N"/>
</dbReference>
<dbReference type="FunFam" id="3.30.200.20:FF:000147">
    <property type="entry name" value="probable serine/threonine protein kinase IREH1"/>
    <property type="match status" value="1"/>
</dbReference>
<keyword evidence="18" id="KW-1185">Reference proteome</keyword>
<dbReference type="InterPro" id="IPR000961">
    <property type="entry name" value="AGC-kinase_C"/>
</dbReference>
<dbReference type="EMBL" id="LFYR01001927">
    <property type="protein sequence ID" value="KMZ58521.1"/>
    <property type="molecule type" value="Genomic_DNA"/>
</dbReference>
<keyword evidence="5" id="KW-0808">Transferase</keyword>
<name>A0A0K9NP40_ZOSMR</name>
<evidence type="ECO:0000259" key="15">
    <source>
        <dbReference type="PROSITE" id="PS50011"/>
    </source>
</evidence>
<dbReference type="OrthoDB" id="162894at2759"/>
<feature type="region of interest" description="Disordered" evidence="14">
    <location>
        <begin position="603"/>
        <end position="631"/>
    </location>
</feature>
<dbReference type="Pfam" id="PF00069">
    <property type="entry name" value="Pkinase"/>
    <property type="match status" value="2"/>
</dbReference>
<dbReference type="SUPFAM" id="SSF56112">
    <property type="entry name" value="Protein kinase-like (PK-like)"/>
    <property type="match status" value="1"/>
</dbReference>
<dbReference type="Gene3D" id="1.10.510.10">
    <property type="entry name" value="Transferase(Phosphotransferase) domain 1"/>
    <property type="match status" value="1"/>
</dbReference>
<evidence type="ECO:0000256" key="12">
    <source>
        <dbReference type="ARBA" id="ARBA00047899"/>
    </source>
</evidence>
<keyword evidence="9 17" id="KW-0418">Kinase</keyword>
<dbReference type="Pfam" id="PF26031">
    <property type="entry name" value="IREH1"/>
    <property type="match status" value="1"/>
</dbReference>
<dbReference type="Gene3D" id="3.30.200.20">
    <property type="entry name" value="Phosphorylase Kinase, domain 1"/>
    <property type="match status" value="1"/>
</dbReference>
<dbReference type="CDD" id="cd05579">
    <property type="entry name" value="STKc_MAST_like"/>
    <property type="match status" value="1"/>
</dbReference>
<feature type="compositionally biased region" description="Polar residues" evidence="14">
    <location>
        <begin position="275"/>
        <end position="295"/>
    </location>
</feature>
<dbReference type="PROSITE" id="PS50011">
    <property type="entry name" value="PROTEIN_KINASE_DOM"/>
    <property type="match status" value="1"/>
</dbReference>
<evidence type="ECO:0000256" key="6">
    <source>
        <dbReference type="ARBA" id="ARBA00022723"/>
    </source>
</evidence>
<evidence type="ECO:0000313" key="17">
    <source>
        <dbReference type="EMBL" id="KMZ58521.1"/>
    </source>
</evidence>
<evidence type="ECO:0000313" key="18">
    <source>
        <dbReference type="Proteomes" id="UP000036987"/>
    </source>
</evidence>
<evidence type="ECO:0000256" key="11">
    <source>
        <dbReference type="ARBA" id="ARBA00022840"/>
    </source>
</evidence>
<feature type="domain" description="Protein kinase" evidence="15">
    <location>
        <begin position="640"/>
        <end position="931"/>
    </location>
</feature>
<evidence type="ECO:0000256" key="14">
    <source>
        <dbReference type="SAM" id="MobiDB-lite"/>
    </source>
</evidence>
<comment type="similarity">
    <text evidence="1">Belongs to the protein kinase superfamily. AGC Ser/Thr protein kinase family.</text>
</comment>
<comment type="catalytic activity">
    <reaction evidence="13">
        <text>L-seryl-[protein] + ATP = O-phospho-L-seryl-[protein] + ADP + H(+)</text>
        <dbReference type="Rhea" id="RHEA:17989"/>
        <dbReference type="Rhea" id="RHEA-COMP:9863"/>
        <dbReference type="Rhea" id="RHEA-COMP:11604"/>
        <dbReference type="ChEBI" id="CHEBI:15378"/>
        <dbReference type="ChEBI" id="CHEBI:29999"/>
        <dbReference type="ChEBI" id="CHEBI:30616"/>
        <dbReference type="ChEBI" id="CHEBI:83421"/>
        <dbReference type="ChEBI" id="CHEBI:456216"/>
        <dbReference type="EC" id="2.7.11.1"/>
    </reaction>
</comment>
<protein>
    <recommendedName>
        <fullName evidence="2">non-specific serine/threonine protein kinase</fullName>
        <ecNumber evidence="2">2.7.11.1</ecNumber>
    </recommendedName>
</protein>
<evidence type="ECO:0000256" key="2">
    <source>
        <dbReference type="ARBA" id="ARBA00012513"/>
    </source>
</evidence>
<dbReference type="PROSITE" id="PS00108">
    <property type="entry name" value="PROTEIN_KINASE_ST"/>
    <property type="match status" value="1"/>
</dbReference>
<dbReference type="OMA" id="EELWVKC"/>
<dbReference type="GO" id="GO:0005524">
    <property type="term" value="F:ATP binding"/>
    <property type="evidence" value="ECO:0007669"/>
    <property type="project" value="UniProtKB-KW"/>
</dbReference>
<evidence type="ECO:0000256" key="13">
    <source>
        <dbReference type="ARBA" id="ARBA00048679"/>
    </source>
</evidence>
<dbReference type="SMART" id="SM00220">
    <property type="entry name" value="S_TKc"/>
    <property type="match status" value="1"/>
</dbReference>
<proteinExistence type="inferred from homology"/>
<dbReference type="InterPro" id="IPR000719">
    <property type="entry name" value="Prot_kinase_dom"/>
</dbReference>
<keyword evidence="8" id="KW-0863">Zinc-finger</keyword>
<organism evidence="17 18">
    <name type="scientific">Zostera marina</name>
    <name type="common">Eelgrass</name>
    <dbReference type="NCBI Taxonomy" id="29655"/>
    <lineage>
        <taxon>Eukaryota</taxon>
        <taxon>Viridiplantae</taxon>
        <taxon>Streptophyta</taxon>
        <taxon>Embryophyta</taxon>
        <taxon>Tracheophyta</taxon>
        <taxon>Spermatophyta</taxon>
        <taxon>Magnoliopsida</taxon>
        <taxon>Liliopsida</taxon>
        <taxon>Zosteraceae</taxon>
        <taxon>Zostera</taxon>
    </lineage>
</organism>
<sequence>MEVMTRFLPFYLYDPLPPSFVVEKCAIAGTPPPVIYLFVIFSSSFLLKKCVIEVETLNLWCLCGDIYLQHHVKFDVTKDLQSPRFRAIIRATSGRKRHSISVKSFSHEMNSKGTQQLLLRKLYGSNSSQDLKMKVRFKGLKEEVDSELKVVAGELVGLFKKVPENHPPGFEMIEDLLIIARECVEMSPDKLMKRCETVVQFLDDRRQELPSGSLKKIHNRMLFILTRCTRLLQYENECILPYKTHDLMVHQLSDLGPGVQYPNLKKLVIQHPNIQENHTSSSGEETPKSTDTPTSSRDRISSWKKLPSVAGKNIQSEDYEIESDTSEMVVDLFPYEDKSKSDMEKKHFDDVEEESVMICRICDLNIPKLFVEEHSRICTIADRCDFKGLSINDRLEGIARILEKILEITSNNPISVNPISTEIDQEGIARVSVSSMTKEFDENHKLACHENISPDSSLVEAVPKLPDDINLSAVKEFIHLSPISCKNQYVSSVDPVRVASLECVTPHSQLSTPRTDHIALSSLDDFEQIHDLLDIARCVKNAKSSDSNSALYLHKCFEDLENVIQDKKGDALIVETFGRRIEKLLKEKSKNILQEACDGKENVSRDITDENGSMDIDKSHNSRTSPGPSKLKERTTIEDFEIIKPISRGAFGRVFLTRKRVTGDLFAIKVLKKADTIRKNAVESILAERDILISVRNPFVVRFFYSFTCSENLYLVMEYLNGGDLYSLLRNMGCLDEDMVRTYIAEIVLALEYLHSLHVIHRDIKPDNLLIAQNGHVKLTDFGLSKVGLIDSTDDLSGPDISGSGLLDDYVSEASSVQRMQKRKERQNQSVVGTPDYLAPEILLGMQHGSTADWWSVGIVMFELLVGIPPFNADHPQKIFENIINRDIPWPLVPEEMSHEAYDLIDKLLLESPVQRLGATGSAEVKRHPFFKDINWDKLAEQKATFVPSTEGDHDTSYFKCRHTWESCDGKASNNECDSMSDMGSTSCSSYGCEQDEDRDRCSNLREFGTSTYAESYSFSNFSFKNLSQLASMNCEMVKKNSNDDSNHPPPSPPFS</sequence>
<accession>A0A0K9NP40</accession>
<evidence type="ECO:0000256" key="5">
    <source>
        <dbReference type="ARBA" id="ARBA00022679"/>
    </source>
</evidence>
<comment type="catalytic activity">
    <reaction evidence="12">
        <text>L-threonyl-[protein] + ATP = O-phospho-L-threonyl-[protein] + ADP + H(+)</text>
        <dbReference type="Rhea" id="RHEA:46608"/>
        <dbReference type="Rhea" id="RHEA-COMP:11060"/>
        <dbReference type="Rhea" id="RHEA-COMP:11605"/>
        <dbReference type="ChEBI" id="CHEBI:15378"/>
        <dbReference type="ChEBI" id="CHEBI:30013"/>
        <dbReference type="ChEBI" id="CHEBI:30616"/>
        <dbReference type="ChEBI" id="CHEBI:61977"/>
        <dbReference type="ChEBI" id="CHEBI:456216"/>
        <dbReference type="EC" id="2.7.11.1"/>
    </reaction>
</comment>
<dbReference type="STRING" id="29655.A0A0K9NP40"/>
<dbReference type="InterPro" id="IPR050236">
    <property type="entry name" value="Ser_Thr_kinase_AGC"/>
</dbReference>
<keyword evidence="6" id="KW-0479">Metal-binding</keyword>
<keyword evidence="4" id="KW-0597">Phosphoprotein</keyword>
<feature type="region of interest" description="Disordered" evidence="14">
    <location>
        <begin position="275"/>
        <end position="302"/>
    </location>
</feature>
<dbReference type="Proteomes" id="UP000036987">
    <property type="component" value="Unassembled WGS sequence"/>
</dbReference>
<dbReference type="GO" id="GO:0004674">
    <property type="term" value="F:protein serine/threonine kinase activity"/>
    <property type="evidence" value="ECO:0000318"/>
    <property type="project" value="GO_Central"/>
</dbReference>
<reference evidence="18" key="1">
    <citation type="journal article" date="2016" name="Nature">
        <title>The genome of the seagrass Zostera marina reveals angiosperm adaptation to the sea.</title>
        <authorList>
            <person name="Olsen J.L."/>
            <person name="Rouze P."/>
            <person name="Verhelst B."/>
            <person name="Lin Y.-C."/>
            <person name="Bayer T."/>
            <person name="Collen J."/>
            <person name="Dattolo E."/>
            <person name="De Paoli E."/>
            <person name="Dittami S."/>
            <person name="Maumus F."/>
            <person name="Michel G."/>
            <person name="Kersting A."/>
            <person name="Lauritano C."/>
            <person name="Lohaus R."/>
            <person name="Toepel M."/>
            <person name="Tonon T."/>
            <person name="Vanneste K."/>
            <person name="Amirebrahimi M."/>
            <person name="Brakel J."/>
            <person name="Bostroem C."/>
            <person name="Chovatia M."/>
            <person name="Grimwood J."/>
            <person name="Jenkins J.W."/>
            <person name="Jueterbock A."/>
            <person name="Mraz A."/>
            <person name="Stam W.T."/>
            <person name="Tice H."/>
            <person name="Bornberg-Bauer E."/>
            <person name="Green P.J."/>
            <person name="Pearson G.A."/>
            <person name="Procaccini G."/>
            <person name="Duarte C.M."/>
            <person name="Schmutz J."/>
            <person name="Reusch T.B.H."/>
            <person name="Van de Peer Y."/>
        </authorList>
    </citation>
    <scope>NUCLEOTIDE SEQUENCE [LARGE SCALE GENOMIC DNA]</scope>
    <source>
        <strain evidence="18">cv. Finnish</strain>
    </source>
</reference>
<evidence type="ECO:0000256" key="3">
    <source>
        <dbReference type="ARBA" id="ARBA00022527"/>
    </source>
</evidence>
<dbReference type="EC" id="2.7.11.1" evidence="2"/>
<dbReference type="InterPro" id="IPR008271">
    <property type="entry name" value="Ser/Thr_kinase_AS"/>
</dbReference>
<dbReference type="FunFam" id="1.10.510.10:FF:000604">
    <property type="entry name" value="AGC protein kinase"/>
    <property type="match status" value="1"/>
</dbReference>